<protein>
    <recommendedName>
        <fullName evidence="3">DUF4283 domain-containing protein</fullName>
    </recommendedName>
</protein>
<comment type="caution">
    <text evidence="4">The sequence shown here is derived from an EMBL/GenBank/DDBJ whole genome shotgun (WGS) entry which is preliminary data.</text>
</comment>
<dbReference type="PANTHER" id="PTHR31286">
    <property type="entry name" value="GLYCINE-RICH CELL WALL STRUCTURAL PROTEIN 1.8-LIKE"/>
    <property type="match status" value="1"/>
</dbReference>
<dbReference type="Proteomes" id="UP000541444">
    <property type="component" value="Unassembled WGS sequence"/>
</dbReference>
<evidence type="ECO:0000313" key="4">
    <source>
        <dbReference type="EMBL" id="KAF6164341.1"/>
    </source>
</evidence>
<dbReference type="OrthoDB" id="1939300at2759"/>
<proteinExistence type="predicted"/>
<feature type="coiled-coil region" evidence="1">
    <location>
        <begin position="160"/>
        <end position="198"/>
    </location>
</feature>
<feature type="compositionally biased region" description="Basic and acidic residues" evidence="2">
    <location>
        <begin position="578"/>
        <end position="596"/>
    </location>
</feature>
<keyword evidence="5" id="KW-1185">Reference proteome</keyword>
<dbReference type="Pfam" id="PF14111">
    <property type="entry name" value="DUF4283"/>
    <property type="match status" value="1"/>
</dbReference>
<evidence type="ECO:0000313" key="5">
    <source>
        <dbReference type="Proteomes" id="UP000541444"/>
    </source>
</evidence>
<feature type="compositionally biased region" description="Polar residues" evidence="2">
    <location>
        <begin position="549"/>
        <end position="571"/>
    </location>
</feature>
<dbReference type="InterPro" id="IPR025558">
    <property type="entry name" value="DUF4283"/>
</dbReference>
<dbReference type="PANTHER" id="PTHR31286:SF180">
    <property type="entry name" value="OS10G0362600 PROTEIN"/>
    <property type="match status" value="1"/>
</dbReference>
<sequence>MVGRGGISTPPLEKNGVGSEVVMGETVKADCYKQEKYSLMDLYHLTSGIPVPHKHNAQVSIDERRCANLILESRVDKLDPKAKEEFRSQILKEKEKKAPQQKLHHSTFKDQRAESRMNTLTTKLDIRDIKLLSVGIPVHKGDPDVSEVEQGYYQQLLLIKEAEEDLIRRAKRDQMSEEEKMDEQLKEANELKSITEEEFAHSRDAIGEQNLGEASNAGTNAFCDISKFNDNCPETHKDSPVTCLKLCCGGKNNSPICSVTSILVQEHALCPCDCKVKASSGLQSYPHLKPTFAEMIGAPSKVRSSIIDGKKIVQINSCDFDEETKECQEMLVGNFLGKRLPYMFVKNTLLRLWELKGDLEMTTKGKHLYFFKFSCDEDKQKVLDMGHQHIASRVFFIRNWRPFIEFEPMEMKSIPTWVMLQDLPDQFWNPDGIGRVASSLGQPLFLDKETEQRRRGRSFARVCIEMEVDSKFPNSITVEMDGVYNIDIPVAYNWIPPSCEGCQVFGHNSQNCPHKMVEEIQSDKGDNNFDAPRGMDDKNKKHKVDKDGWSTTRNGGNYTKPTDNIATSSANKIPEGIDSTKDASKKETKARAEATNKDAQGLGDEKHKLSKSVLKREKKKIAKQAREEKRLVEEALPSMT</sequence>
<feature type="domain" description="DUF4283" evidence="3">
    <location>
        <begin position="324"/>
        <end position="408"/>
    </location>
</feature>
<reference evidence="4 5" key="1">
    <citation type="journal article" date="2020" name="IScience">
        <title>Genome Sequencing of the Endangered Kingdonia uniflora (Circaeasteraceae, Ranunculales) Reveals Potential Mechanisms of Evolutionary Specialization.</title>
        <authorList>
            <person name="Sun Y."/>
            <person name="Deng T."/>
            <person name="Zhang A."/>
            <person name="Moore M.J."/>
            <person name="Landis J.B."/>
            <person name="Lin N."/>
            <person name="Zhang H."/>
            <person name="Zhang X."/>
            <person name="Huang J."/>
            <person name="Zhang X."/>
            <person name="Sun H."/>
            <person name="Wang H."/>
        </authorList>
    </citation>
    <scope>NUCLEOTIDE SEQUENCE [LARGE SCALE GENOMIC DNA]</scope>
    <source>
        <strain evidence="4">TB1705</strain>
        <tissue evidence="4">Leaf</tissue>
    </source>
</reference>
<feature type="compositionally biased region" description="Basic and acidic residues" evidence="2">
    <location>
        <begin position="523"/>
        <end position="548"/>
    </location>
</feature>
<name>A0A7J7NAT0_9MAGN</name>
<gene>
    <name evidence="4" type="ORF">GIB67_029224</name>
</gene>
<organism evidence="4 5">
    <name type="scientific">Kingdonia uniflora</name>
    <dbReference type="NCBI Taxonomy" id="39325"/>
    <lineage>
        <taxon>Eukaryota</taxon>
        <taxon>Viridiplantae</taxon>
        <taxon>Streptophyta</taxon>
        <taxon>Embryophyta</taxon>
        <taxon>Tracheophyta</taxon>
        <taxon>Spermatophyta</taxon>
        <taxon>Magnoliopsida</taxon>
        <taxon>Ranunculales</taxon>
        <taxon>Circaeasteraceae</taxon>
        <taxon>Kingdonia</taxon>
    </lineage>
</organism>
<accession>A0A7J7NAT0</accession>
<keyword evidence="1" id="KW-0175">Coiled coil</keyword>
<dbReference type="EMBL" id="JACGCM010000933">
    <property type="protein sequence ID" value="KAF6164341.1"/>
    <property type="molecule type" value="Genomic_DNA"/>
</dbReference>
<evidence type="ECO:0000256" key="2">
    <source>
        <dbReference type="SAM" id="MobiDB-lite"/>
    </source>
</evidence>
<evidence type="ECO:0000256" key="1">
    <source>
        <dbReference type="SAM" id="Coils"/>
    </source>
</evidence>
<feature type="region of interest" description="Disordered" evidence="2">
    <location>
        <begin position="523"/>
        <end position="625"/>
    </location>
</feature>
<dbReference type="AlphaFoldDB" id="A0A7J7NAT0"/>
<evidence type="ECO:0000259" key="3">
    <source>
        <dbReference type="Pfam" id="PF14111"/>
    </source>
</evidence>
<dbReference type="InterPro" id="IPR040256">
    <property type="entry name" value="At4g02000-like"/>
</dbReference>